<dbReference type="Proteomes" id="UP000565205">
    <property type="component" value="Unassembled WGS sequence"/>
</dbReference>
<dbReference type="RefSeq" id="WP_176626977.1">
    <property type="nucleotide sequence ID" value="NZ_JABXXQ010000709.1"/>
</dbReference>
<dbReference type="InterPro" id="IPR008320">
    <property type="entry name" value="UCP032025"/>
</dbReference>
<gene>
    <name evidence="1" type="ORF">HUK83_17975</name>
</gene>
<dbReference type="PIRSF" id="PIRSF032025">
    <property type="entry name" value="UCP032025"/>
    <property type="match status" value="1"/>
</dbReference>
<sequence>MTLHLIKLAVGADSIEAIAGFQARRGHARHGGPYLLTRNHPKRAADILAGAGSIYWVVAGVVQARQRIAGFVPDTREDGSDCTAVVLQGPLVAVAPRRMRAFQGWRYLS</sequence>
<protein>
    <submittedName>
        <fullName evidence="1">DUF1489 family protein</fullName>
    </submittedName>
</protein>
<name>A0A850NWW6_9PROT</name>
<organism evidence="1 2">
    <name type="scientific">Endobacter medicaginis</name>
    <dbReference type="NCBI Taxonomy" id="1181271"/>
    <lineage>
        <taxon>Bacteria</taxon>
        <taxon>Pseudomonadati</taxon>
        <taxon>Pseudomonadota</taxon>
        <taxon>Alphaproteobacteria</taxon>
        <taxon>Acetobacterales</taxon>
        <taxon>Acetobacteraceae</taxon>
        <taxon>Endobacter</taxon>
    </lineage>
</organism>
<evidence type="ECO:0000313" key="2">
    <source>
        <dbReference type="Proteomes" id="UP000565205"/>
    </source>
</evidence>
<accession>A0A850NWW6</accession>
<comment type="caution">
    <text evidence="1">The sequence shown here is derived from an EMBL/GenBank/DDBJ whole genome shotgun (WGS) entry which is preliminary data.</text>
</comment>
<dbReference type="EMBL" id="JABXXQ010000709">
    <property type="protein sequence ID" value="NVN32216.1"/>
    <property type="molecule type" value="Genomic_DNA"/>
</dbReference>
<proteinExistence type="predicted"/>
<reference evidence="1 2" key="1">
    <citation type="submission" date="2020-06" db="EMBL/GenBank/DDBJ databases">
        <title>Description of novel acetic acid bacteria.</title>
        <authorList>
            <person name="Sombolestani A."/>
        </authorList>
    </citation>
    <scope>NUCLEOTIDE SEQUENCE [LARGE SCALE GENOMIC DNA]</scope>
    <source>
        <strain evidence="1 2">LMG 26838</strain>
    </source>
</reference>
<dbReference type="Pfam" id="PF07370">
    <property type="entry name" value="DUF1489"/>
    <property type="match status" value="1"/>
</dbReference>
<evidence type="ECO:0000313" key="1">
    <source>
        <dbReference type="EMBL" id="NVN32216.1"/>
    </source>
</evidence>
<feature type="non-terminal residue" evidence="1">
    <location>
        <position position="109"/>
    </location>
</feature>
<dbReference type="AlphaFoldDB" id="A0A850NWW6"/>